<keyword evidence="3 9" id="KW-0021">Allosteric enzyme</keyword>
<keyword evidence="9" id="KW-0028">Amino-acid biosynthesis</keyword>
<evidence type="ECO:0000256" key="8">
    <source>
        <dbReference type="ARBA" id="ARBA00062002"/>
    </source>
</evidence>
<feature type="active site" evidence="9">
    <location>
        <position position="196"/>
    </location>
</feature>
<comment type="catalytic activity">
    <reaction evidence="9">
        <text>sulfate + ATP + H(+) = adenosine 5'-phosphosulfate + diphosphate</text>
        <dbReference type="Rhea" id="RHEA:18133"/>
        <dbReference type="ChEBI" id="CHEBI:15378"/>
        <dbReference type="ChEBI" id="CHEBI:16189"/>
        <dbReference type="ChEBI" id="CHEBI:30616"/>
        <dbReference type="ChEBI" id="CHEBI:33019"/>
        <dbReference type="ChEBI" id="CHEBI:58243"/>
        <dbReference type="EC" id="2.7.7.4"/>
    </reaction>
</comment>
<dbReference type="EC" id="2.7.7.4" evidence="9"/>
<dbReference type="NCBIfam" id="NF004040">
    <property type="entry name" value="PRK05537.1"/>
    <property type="match status" value="1"/>
</dbReference>
<feature type="binding site" evidence="9">
    <location>
        <position position="194"/>
    </location>
    <ligand>
        <name>sulfate</name>
        <dbReference type="ChEBI" id="CHEBI:16189"/>
    </ligand>
</feature>
<feature type="binding site" evidence="9">
    <location>
        <begin position="288"/>
        <end position="291"/>
    </location>
    <ligand>
        <name>ATP</name>
        <dbReference type="ChEBI" id="CHEBI:30616"/>
    </ligand>
</feature>
<feature type="site" description="Transition state stabilizer" evidence="9">
    <location>
        <position position="203"/>
    </location>
</feature>
<feature type="region of interest" description="Allosteric regulation domain; adenylyl-sulfate kinase-like" evidence="9">
    <location>
        <begin position="392"/>
        <end position="2078"/>
    </location>
</feature>
<evidence type="ECO:0000256" key="4">
    <source>
        <dbReference type="ARBA" id="ARBA00022679"/>
    </source>
</evidence>
<dbReference type="Gene3D" id="3.10.400.10">
    <property type="entry name" value="Sulfate adenylyltransferase"/>
    <property type="match status" value="1"/>
</dbReference>
<dbReference type="OrthoDB" id="468at2759"/>
<feature type="binding site" evidence="9">
    <location>
        <position position="196"/>
    </location>
    <ligand>
        <name>sulfate</name>
        <dbReference type="ChEBI" id="CHEBI:16189"/>
    </ligand>
</feature>
<dbReference type="SUPFAM" id="SSF88697">
    <property type="entry name" value="PUA domain-like"/>
    <property type="match status" value="1"/>
</dbReference>
<keyword evidence="5 9" id="KW-0548">Nucleotidyltransferase</keyword>
<feature type="binding site" evidence="9">
    <location>
        <begin position="431"/>
        <end position="434"/>
    </location>
    <ligand>
        <name>3'-phosphoadenylyl sulfate</name>
        <dbReference type="ChEBI" id="CHEBI:58339"/>
        <note>allosteric inhibitor</note>
    </ligand>
</feature>
<evidence type="ECO:0000256" key="9">
    <source>
        <dbReference type="HAMAP-Rule" id="MF_03106"/>
    </source>
</evidence>
<feature type="site" description="Induces change in substrate recognition on ATP binding" evidence="9">
    <location>
        <position position="327"/>
    </location>
</feature>
<dbReference type="InterPro" id="IPR027417">
    <property type="entry name" value="P-loop_NTPase"/>
</dbReference>
<comment type="similarity">
    <text evidence="9">In the N-terminal section; belongs to the sulfate adenylyltransferase family.</text>
</comment>
<dbReference type="GO" id="GO:0005737">
    <property type="term" value="C:cytoplasm"/>
    <property type="evidence" value="ECO:0007669"/>
    <property type="project" value="UniProtKB-SubCell"/>
</dbReference>
<dbReference type="GO" id="GO:0070814">
    <property type="term" value="P:hydrogen sulfide biosynthetic process"/>
    <property type="evidence" value="ECO:0007669"/>
    <property type="project" value="UniProtKB-UniRule"/>
</dbReference>
<comment type="domain">
    <text evidence="9">The adenylyl-sulfate kinase (APS kinase) is non-functional. It is involved in allosteric regulation by PAPS. PAPS binding induces a large rotational rearrangement of domains lowering the substrate affinity of the enzyme.</text>
</comment>
<dbReference type="NCBIfam" id="TIGR00455">
    <property type="entry name" value="apsK"/>
    <property type="match status" value="1"/>
</dbReference>
<dbReference type="Gene3D" id="3.40.50.300">
    <property type="entry name" value="P-loop containing nucleotide triphosphate hydrolases"/>
    <property type="match status" value="1"/>
</dbReference>
<proteinExistence type="inferred from homology"/>
<evidence type="ECO:0000259" key="12">
    <source>
        <dbReference type="Pfam" id="PF01747"/>
    </source>
</evidence>
<dbReference type="UniPathway" id="UPA00140">
    <property type="reaction ID" value="UER00204"/>
</dbReference>
<protein>
    <recommendedName>
        <fullName evidence="9">Sulfate adenylyltransferase</fullName>
        <ecNumber evidence="9">2.7.7.4</ecNumber>
    </recommendedName>
    <alternativeName>
        <fullName evidence="9">ATP-sulfurylase</fullName>
    </alternativeName>
    <alternativeName>
        <fullName evidence="9">Sulfate adenylate transferase</fullName>
        <shortName evidence="9">SAT</shortName>
    </alternativeName>
</protein>
<dbReference type="Pfam" id="PF01747">
    <property type="entry name" value="ATP-sulfurylase"/>
    <property type="match status" value="1"/>
</dbReference>
<feature type="domain" description="APS kinase" evidence="11">
    <location>
        <begin position="392"/>
        <end position="544"/>
    </location>
</feature>
<comment type="caution">
    <text evidence="14">The sequence shown here is derived from an EMBL/GenBank/DDBJ whole genome shotgun (WGS) entry which is preliminary data.</text>
</comment>
<feature type="domain" description="ATP-sulfurylase PUA-like" evidence="13">
    <location>
        <begin position="4"/>
        <end position="165"/>
    </location>
</feature>
<organism evidence="14 15">
    <name type="scientific">Cudoniella acicularis</name>
    <dbReference type="NCBI Taxonomy" id="354080"/>
    <lineage>
        <taxon>Eukaryota</taxon>
        <taxon>Fungi</taxon>
        <taxon>Dikarya</taxon>
        <taxon>Ascomycota</taxon>
        <taxon>Pezizomycotina</taxon>
        <taxon>Leotiomycetes</taxon>
        <taxon>Helotiales</taxon>
        <taxon>Tricladiaceae</taxon>
        <taxon>Cudoniella</taxon>
    </lineage>
</organism>
<dbReference type="InterPro" id="IPR014729">
    <property type="entry name" value="Rossmann-like_a/b/a_fold"/>
</dbReference>
<feature type="compositionally biased region" description="Polar residues" evidence="10">
    <location>
        <begin position="2058"/>
        <end position="2071"/>
    </location>
</feature>
<dbReference type="FunFam" id="3.40.50.620:FF:000052">
    <property type="entry name" value="Sulfate adenylyltransferase"/>
    <property type="match status" value="1"/>
</dbReference>
<evidence type="ECO:0000256" key="6">
    <source>
        <dbReference type="ARBA" id="ARBA00022741"/>
    </source>
</evidence>
<feature type="region of interest" description="Disordered" evidence="10">
    <location>
        <begin position="1061"/>
        <end position="1083"/>
    </location>
</feature>
<feature type="region of interest" description="Disordered" evidence="10">
    <location>
        <begin position="1868"/>
        <end position="1927"/>
    </location>
</feature>
<feature type="binding site" evidence="9">
    <location>
        <position position="330"/>
    </location>
    <ligand>
        <name>ATP</name>
        <dbReference type="ChEBI" id="CHEBI:30616"/>
    </ligand>
</feature>
<dbReference type="InterPro" id="IPR024951">
    <property type="entry name" value="Sulfurylase_cat_dom"/>
</dbReference>
<dbReference type="InterPro" id="IPR027535">
    <property type="entry name" value="Sulf_adenylyltr_euk"/>
</dbReference>
<dbReference type="InterPro" id="IPR002650">
    <property type="entry name" value="Sulphate_adenylyltransferase"/>
</dbReference>
<comment type="subcellular location">
    <subcellularLocation>
        <location evidence="9">Cytoplasm</location>
    </subcellularLocation>
</comment>
<dbReference type="PANTHER" id="PTHR42700:SF1">
    <property type="entry name" value="SULFATE ADENYLYLTRANSFERASE"/>
    <property type="match status" value="1"/>
</dbReference>
<dbReference type="GO" id="GO:0009086">
    <property type="term" value="P:methionine biosynthetic process"/>
    <property type="evidence" value="ECO:0007669"/>
    <property type="project" value="UniProtKB-KW"/>
</dbReference>
<gene>
    <name evidence="9" type="primary">MET3</name>
    <name evidence="14" type="ORF">G7Y89_g763</name>
</gene>
<comment type="activity regulation">
    <text evidence="9">Allosterically inhibited by 3'-phosphoadenosine 5'-phosphosulfate (PAPS).</text>
</comment>
<feature type="binding site" evidence="9">
    <location>
        <position position="292"/>
    </location>
    <ligand>
        <name>sulfate</name>
        <dbReference type="ChEBI" id="CHEBI:16189"/>
    </ligand>
</feature>
<dbReference type="Proteomes" id="UP000566819">
    <property type="component" value="Unassembled WGS sequence"/>
</dbReference>
<keyword evidence="7 9" id="KW-0067">ATP-binding</keyword>
<feature type="binding site" evidence="9">
    <location>
        <position position="512"/>
    </location>
    <ligand>
        <name>3'-phosphoadenylyl sulfate</name>
        <dbReference type="ChEBI" id="CHEBI:58339"/>
        <note>allosteric inhibitor</note>
    </ligand>
</feature>
<evidence type="ECO:0000313" key="15">
    <source>
        <dbReference type="Proteomes" id="UP000566819"/>
    </source>
</evidence>
<dbReference type="FunFam" id="3.40.50.300:FF:000802">
    <property type="entry name" value="Sulfate adenylyltransferase"/>
    <property type="match status" value="1"/>
</dbReference>
<dbReference type="Pfam" id="PF14306">
    <property type="entry name" value="PUA_2"/>
    <property type="match status" value="1"/>
</dbReference>
<feature type="active site" evidence="9">
    <location>
        <position position="195"/>
    </location>
</feature>
<dbReference type="EMBL" id="JAAMPI010000027">
    <property type="protein sequence ID" value="KAF4637320.1"/>
    <property type="molecule type" value="Genomic_DNA"/>
</dbReference>
<keyword evidence="2 9" id="KW-0963">Cytoplasm</keyword>
<feature type="region of interest" description="Disordered" evidence="10">
    <location>
        <begin position="2032"/>
        <end position="2078"/>
    </location>
</feature>
<dbReference type="GO" id="GO:0010134">
    <property type="term" value="P:sulfate assimilation via adenylyl sulfate reduction"/>
    <property type="evidence" value="ECO:0007669"/>
    <property type="project" value="TreeGrafter"/>
</dbReference>
<dbReference type="PANTHER" id="PTHR42700">
    <property type="entry name" value="SULFATE ADENYLYLTRANSFERASE"/>
    <property type="match status" value="1"/>
</dbReference>
<reference evidence="14 15" key="1">
    <citation type="submission" date="2020-03" db="EMBL/GenBank/DDBJ databases">
        <title>Draft Genome Sequence of Cudoniella acicularis.</title>
        <authorList>
            <person name="Buettner E."/>
            <person name="Kellner H."/>
        </authorList>
    </citation>
    <scope>NUCLEOTIDE SEQUENCE [LARGE SCALE GENOMIC DNA]</scope>
    <source>
        <strain evidence="14 15">DSM 108380</strain>
    </source>
</reference>
<accession>A0A8H4WA48</accession>
<feature type="domain" description="Sulphate adenylyltransferase catalytic" evidence="12">
    <location>
        <begin position="175"/>
        <end position="384"/>
    </location>
</feature>
<keyword evidence="15" id="KW-1185">Reference proteome</keyword>
<dbReference type="GO" id="GO:0019344">
    <property type="term" value="P:cysteine biosynthetic process"/>
    <property type="evidence" value="ECO:0007669"/>
    <property type="project" value="UniProtKB-KW"/>
</dbReference>
<feature type="region of interest" description="N-terminal" evidence="9">
    <location>
        <begin position="1"/>
        <end position="169"/>
    </location>
</feature>
<dbReference type="NCBIfam" id="TIGR00339">
    <property type="entry name" value="sopT"/>
    <property type="match status" value="1"/>
</dbReference>
<dbReference type="SUPFAM" id="SSF52540">
    <property type="entry name" value="P-loop containing nucleoside triphosphate hydrolases"/>
    <property type="match status" value="1"/>
</dbReference>
<dbReference type="GO" id="GO:0019379">
    <property type="term" value="P:sulfate assimilation, phosphoadenylyl sulfate reduction by phosphoadenylyl-sulfate reductase (thioredoxin)"/>
    <property type="evidence" value="ECO:0007669"/>
    <property type="project" value="TreeGrafter"/>
</dbReference>
<evidence type="ECO:0000313" key="14">
    <source>
        <dbReference type="EMBL" id="KAF4637320.1"/>
    </source>
</evidence>
<feature type="active site" evidence="9">
    <location>
        <position position="197"/>
    </location>
</feature>
<dbReference type="UniPathway" id="UPA00097"/>
<dbReference type="SUPFAM" id="SSF52374">
    <property type="entry name" value="Nucleotidylyl transferase"/>
    <property type="match status" value="1"/>
</dbReference>
<feature type="compositionally biased region" description="Polar residues" evidence="10">
    <location>
        <begin position="1870"/>
        <end position="1917"/>
    </location>
</feature>
<comment type="caution">
    <text evidence="9">Lacks conserved residue(s) required for the propagation of feature annotation.</text>
</comment>
<sequence>MANPPHGGELKDLIARDLSRHDELSAEAEKLPAIVLTERQLCDLELIISGGFSPLEGFMNEKDYNGVVVSNRLSDGNLFSIPITLDITKEQVEELGVKAGARVTLRDFRDDRNLAIITVDDVYQPDKQKEAKEVFGGDEDHPAVKYLYHTAHEFYVGGKLDAINRLEHYDYVALRSEMRLHFDKLGWSKIVAFQTRNPMHRAHRELTVRAARARQANVLIHPVVGLTKPGDIDHFTRVRVYQALLPRYPNGMAVLGLLPLAMRMGGPREAIWHAIIRKNFGATHFIVGRDHAGPGKNSKGEEFYGPYDAQYAVEKYKDELGIEVVPFQMMTYLPDSDEYRPKDEVPSGVRTLDISGTELRSRLRTGRDIPEWFSYPEVVRVLRESHPPRCAQGFTVFLTGYQNSGKDAIARALHVTLNQQGGRSVSLLLGETVRAELSSELGFSRADRTRNIGRIAFVASELTRAGAAVIAAPIAPFEDARQHARELVEKFGSFYLVHVATSLEHAEKTDKRGIYAKARNGEIKGFTGVDDPYETPAKANLTVDIEKTSVRRSIADSSPSARVHLYVPAACVYHVMNPERVDGTVLMDGSLLFLDTGFSPRYEGSSGRQRQESPDAVASKEKVVSVRGFDDGELRCSGARVALAHTLVGRGYQIPIRDFVFPVPVAPSTYSIPKHHCGYALCEADPFPSRQRHGRNLGSMIRAFSGSLNINMSGERTLARSQGRSPVRYRHPKITNAEEAEQVMQGPRAHEPRLRAKGKHEAYFESHSGSESGVHIPYFQPGTRSTTPVEAGQQNQAQREACFADPSLLQNHQFWPVTQVVFESGSSVATKTNTLKSRTLAGTQSTVPTSVVDVESSKRPNDDVIQGRFSEGMNLLVTNDDSEQIVAQEADWDGNSTISSVTILNPKQRKDIVKKFTEAILERLPSTSSVFHHNNQSKIEFQRRFQLLLKNYSEKVKNDASQRTRRQAAKQIRLLRGEISKSFEEAIGGKEQRVYPNIVEQAKKVNPPEKTWAEKVGDWNEQLPSEISLPERDFYYQQYESRASRHDDLIDLGDIGPPSHPASLAGFDHTASSSDSESGEVVHTTPGEDREIYQFLTAHHAFQELIMDLQQLVGPYYRNQMEVIRDHVLLVLRRPLDNRKHDLGRQVAMFYLDWDILAFLQEQYPLGISQDLGSVLTITGQATNAYMSTVRNYLQHTWPTHPLTLLGAIQGAIVNYPQEEMSGSILFSAPESGILINLLQKSLLVTGSEDFIVTVAQQIAWLVSACRMSPLGLGYSFVSFHEDVSAFSLPLRTFHVSSEVLPLTQDDDGSCWNEVAGSSAIVTGFPIPERRNNEKGLELPLEVMAGLGGVPIATQFNGGYILKARTVAFVPVERKGDSIQWHLVKNGGGRIRYNDIAELCPVRLLVEVLDQEDLISTRVFLGWCSNSINNLGTNSAKYHSIEFSNANTPSKRVVALTGVSVGFGHIGTGQAMFTFGKHNGSYTADRPNYYKDVLNDAKHIHVILQDMEQRRAWQTDGERAILHMILHRQALGAYKIEGKTVELQTANTMSPGSVRAAMEDNANIVMTYDHHMDKREVSTKLFKDLVGDLFARLEGLEEKAESVSLAGIELKLDWRKRVQGYEYMDLVERKHNMLIKEAELRKTCGEWPEFARDIKAVVLFGTNFGENFQPDVSFRLCSFFKTMPKHKDYLAVEIPTLQRLYFETGSRKTQQQITASGLQWHRSTHLFERCPRVHRIRNDSCTCERIQEFVPKNAFGSVRLPGPLGNSGAAIFGQGSSHRLLDIGKSLSNVRELLKRQETGPARQEKAPTLASIQIKRGPTEHSGYWAQEQVSDSSFCVQKHASNDKLVDHAGPNAHFIALLPVPKGARNASFQPSEKTNSNAGRSSNATSTDLEYLSPATSQYARSEDGQGQETHLPTINEDSKRRPFPCTVGEENTHELLNLPNFSEPRSRPFLRGNDVGIFYNHMTEAELPNSTHVISIPGCRRNDREANGRYWTQRESVPHGSASKSEQTQHQRVPYIQNISNLINSSSSSVFDAPRPPALRRKPCFQPDITASMEKSQSGVSDTRSLNCDFRNE</sequence>
<dbReference type="GO" id="GO:0004781">
    <property type="term" value="F:sulfate adenylyltransferase (ATP) activity"/>
    <property type="evidence" value="ECO:0007669"/>
    <property type="project" value="UniProtKB-UniRule"/>
</dbReference>
<dbReference type="InterPro" id="IPR050512">
    <property type="entry name" value="Sulf_AdTrans/APS_kinase"/>
</dbReference>
<evidence type="ECO:0000259" key="11">
    <source>
        <dbReference type="Pfam" id="PF01583"/>
    </source>
</evidence>
<dbReference type="FunFam" id="3.10.400.10:FF:000003">
    <property type="entry name" value="Sulfate adenylyltransferase"/>
    <property type="match status" value="1"/>
</dbReference>
<comment type="pathway">
    <text evidence="9">Sulfur metabolism; hydrogen sulfide biosynthesis; sulfite from sulfate: step 1/3.</text>
</comment>
<keyword evidence="6 9" id="KW-0547">Nucleotide-binding</keyword>
<evidence type="ECO:0000256" key="3">
    <source>
        <dbReference type="ARBA" id="ARBA00022533"/>
    </source>
</evidence>
<dbReference type="CDD" id="cd02027">
    <property type="entry name" value="APSK"/>
    <property type="match status" value="1"/>
</dbReference>
<evidence type="ECO:0000256" key="1">
    <source>
        <dbReference type="ARBA" id="ARBA00001823"/>
    </source>
</evidence>
<dbReference type="GO" id="GO:0005524">
    <property type="term" value="F:ATP binding"/>
    <property type="evidence" value="ECO:0007669"/>
    <property type="project" value="UniProtKB-KW"/>
</dbReference>
<comment type="subunit">
    <text evidence="8 9">Homohexamer. Dimer of trimers.</text>
</comment>
<comment type="function">
    <text evidence="9">Catalyzes the first intracellular reaction of sulfate assimilation, forming adenosine-5'-phosphosulfate (APS) from inorganic sulfate and ATP. Plays an important role in sulfate activation as a component of the biosynthesis pathway of sulfur-containing amino acids.</text>
</comment>
<dbReference type="InterPro" id="IPR015947">
    <property type="entry name" value="PUA-like_sf"/>
</dbReference>
<dbReference type="InterPro" id="IPR025980">
    <property type="entry name" value="ATP-Sase_PUA-like_dom"/>
</dbReference>
<dbReference type="InterPro" id="IPR002891">
    <property type="entry name" value="APS"/>
</dbReference>
<dbReference type="HAMAP" id="MF_03106">
    <property type="entry name" value="Sulf_adenylyltr_euk"/>
    <property type="match status" value="1"/>
</dbReference>
<name>A0A8H4WA48_9HELO</name>
<dbReference type="GO" id="GO:0004020">
    <property type="term" value="F:adenylylsulfate kinase activity"/>
    <property type="evidence" value="ECO:0007669"/>
    <property type="project" value="UniProtKB-EC"/>
</dbReference>
<dbReference type="CDD" id="cd00517">
    <property type="entry name" value="ATPS"/>
    <property type="match status" value="1"/>
</dbReference>
<evidence type="ECO:0000259" key="13">
    <source>
        <dbReference type="Pfam" id="PF14306"/>
    </source>
</evidence>
<feature type="binding site" evidence="9">
    <location>
        <begin position="194"/>
        <end position="197"/>
    </location>
    <ligand>
        <name>ATP</name>
        <dbReference type="ChEBI" id="CHEBI:30616"/>
    </ligand>
</feature>
<keyword evidence="9" id="KW-0486">Methionine biosynthesis</keyword>
<comment type="catalytic activity">
    <reaction evidence="1">
        <text>adenosine 5'-phosphosulfate + ATP = 3'-phosphoadenylyl sulfate + ADP + H(+)</text>
        <dbReference type="Rhea" id="RHEA:24152"/>
        <dbReference type="ChEBI" id="CHEBI:15378"/>
        <dbReference type="ChEBI" id="CHEBI:30616"/>
        <dbReference type="ChEBI" id="CHEBI:58243"/>
        <dbReference type="ChEBI" id="CHEBI:58339"/>
        <dbReference type="ChEBI" id="CHEBI:456216"/>
        <dbReference type="EC" id="2.7.1.25"/>
    </reaction>
</comment>
<comment type="similarity">
    <text evidence="9">In the C-terminal section; belongs to the APS kinase family.</text>
</comment>
<dbReference type="Pfam" id="PF01583">
    <property type="entry name" value="APS_kinase"/>
    <property type="match status" value="1"/>
</dbReference>
<evidence type="ECO:0000256" key="2">
    <source>
        <dbReference type="ARBA" id="ARBA00022490"/>
    </source>
</evidence>
<dbReference type="InterPro" id="IPR059117">
    <property type="entry name" value="APS_kinase_dom"/>
</dbReference>
<feature type="site" description="Transition state stabilizer" evidence="9">
    <location>
        <position position="200"/>
    </location>
</feature>
<keyword evidence="4 9" id="KW-0808">Transferase</keyword>
<keyword evidence="9" id="KW-0198">Cysteine biosynthesis</keyword>
<evidence type="ECO:0000256" key="7">
    <source>
        <dbReference type="ARBA" id="ARBA00022840"/>
    </source>
</evidence>
<dbReference type="Gene3D" id="3.40.50.620">
    <property type="entry name" value="HUPs"/>
    <property type="match status" value="1"/>
</dbReference>
<evidence type="ECO:0000256" key="10">
    <source>
        <dbReference type="SAM" id="MobiDB-lite"/>
    </source>
</evidence>
<evidence type="ECO:0000256" key="5">
    <source>
        <dbReference type="ARBA" id="ARBA00022695"/>
    </source>
</evidence>